<dbReference type="OMA" id="LCIKVRE"/>
<feature type="region of interest" description="Disordered" evidence="5">
    <location>
        <begin position="159"/>
        <end position="223"/>
    </location>
</feature>
<dbReference type="GO" id="GO:0005666">
    <property type="term" value="C:RNA polymerase III complex"/>
    <property type="evidence" value="ECO:0007669"/>
    <property type="project" value="UniProtKB-UniRule"/>
</dbReference>
<dbReference type="Proteomes" id="UP000887568">
    <property type="component" value="Unplaced"/>
</dbReference>
<evidence type="ECO:0000313" key="7">
    <source>
        <dbReference type="Proteomes" id="UP000887568"/>
    </source>
</evidence>
<dbReference type="GO" id="GO:0006383">
    <property type="term" value="P:transcription by RNA polymerase III"/>
    <property type="evidence" value="ECO:0007669"/>
    <property type="project" value="UniProtKB-UniRule"/>
</dbReference>
<dbReference type="OrthoDB" id="5377312at2759"/>
<dbReference type="PIRSF" id="PIRSF000777">
    <property type="entry name" value="RNA_polIII_C31"/>
    <property type="match status" value="1"/>
</dbReference>
<comment type="function">
    <text evidence="4">DNA-dependent RNA polymerase catalyzes the transcription of DNA into RNA using the four ribonucleoside triphosphates as substrates. Specific peripheric component of RNA polymerase III which synthesizes small RNAs, such as 5S rRNA and tRNAs.</text>
</comment>
<feature type="compositionally biased region" description="Acidic residues" evidence="5">
    <location>
        <begin position="172"/>
        <end position="196"/>
    </location>
</feature>
<organism evidence="6 7">
    <name type="scientific">Patiria miniata</name>
    <name type="common">Bat star</name>
    <name type="synonym">Asterina miniata</name>
    <dbReference type="NCBI Taxonomy" id="46514"/>
    <lineage>
        <taxon>Eukaryota</taxon>
        <taxon>Metazoa</taxon>
        <taxon>Echinodermata</taxon>
        <taxon>Eleutherozoa</taxon>
        <taxon>Asterozoa</taxon>
        <taxon>Asteroidea</taxon>
        <taxon>Valvatacea</taxon>
        <taxon>Valvatida</taxon>
        <taxon>Asterinidae</taxon>
        <taxon>Patiria</taxon>
    </lineage>
</organism>
<sequence>MAGRGRGRGRGGAMAFTAEVLGLGRGDVLPPTTSQPPPLFPPLEFRPVPLPTGDEWDYLLLLKQEFRNTMRDSPYYIKPQDKKKDIERYSDKYRMSNNSDNTIGWTPDWNRLPKELKIRVKKQGETAARSAVKAVPNLQAAKQISQKDVEVVTQRLAELEQKETEAASGDEKQEDEDEEEIDEEEYYDEEDQEEGTDYIVSYFDNGEDDVNDDDDGLDDGPIY</sequence>
<keyword evidence="7" id="KW-1185">Reference proteome</keyword>
<accession>A0A914BAP4</accession>
<proteinExistence type="inferred from homology"/>
<dbReference type="AlphaFoldDB" id="A0A914BAP4"/>
<comment type="similarity">
    <text evidence="2 4">Belongs to the eukaryotic RPC7 RNA polymerase subunit family.</text>
</comment>
<evidence type="ECO:0000256" key="1">
    <source>
        <dbReference type="ARBA" id="ARBA00004123"/>
    </source>
</evidence>
<dbReference type="GeneID" id="119741234"/>
<evidence type="ECO:0000256" key="2">
    <source>
        <dbReference type="ARBA" id="ARBA00008352"/>
    </source>
</evidence>
<dbReference type="CTD" id="84265"/>
<evidence type="ECO:0000256" key="3">
    <source>
        <dbReference type="ARBA" id="ARBA00023242"/>
    </source>
</evidence>
<keyword evidence="3 4" id="KW-0539">Nucleus</keyword>
<name>A0A914BAP4_PATMI</name>
<dbReference type="PANTHER" id="PTHR15367:SF2">
    <property type="entry name" value="DNA-DIRECTED RNA POLYMERASE III SUBUNIT"/>
    <property type="match status" value="1"/>
</dbReference>
<evidence type="ECO:0000256" key="5">
    <source>
        <dbReference type="SAM" id="MobiDB-lite"/>
    </source>
</evidence>
<comment type="subunit">
    <text evidence="4">Component of the RNA polymerase III (Pol III) complex.</text>
</comment>
<protein>
    <recommendedName>
        <fullName evidence="4">DNA-directed RNA polymerase III subunit</fullName>
    </recommendedName>
</protein>
<dbReference type="Pfam" id="PF11705">
    <property type="entry name" value="RNA_pol_3_Rpc31"/>
    <property type="match status" value="1"/>
</dbReference>
<dbReference type="InterPro" id="IPR024661">
    <property type="entry name" value="RNA_pol_III_Rpc31"/>
</dbReference>
<feature type="compositionally biased region" description="Acidic residues" evidence="5">
    <location>
        <begin position="205"/>
        <end position="223"/>
    </location>
</feature>
<reference evidence="6" key="1">
    <citation type="submission" date="2022-11" db="UniProtKB">
        <authorList>
            <consortium name="EnsemblMetazoa"/>
        </authorList>
    </citation>
    <scope>IDENTIFICATION</scope>
</reference>
<comment type="subcellular location">
    <subcellularLocation>
        <location evidence="1 4">Nucleus</location>
    </subcellularLocation>
</comment>
<dbReference type="PANTHER" id="PTHR15367">
    <property type="entry name" value="DNA-DIRECTED RNA POLYMERASE III"/>
    <property type="match status" value="1"/>
</dbReference>
<dbReference type="EnsemblMetazoa" id="XM_038216977.1">
    <property type="protein sequence ID" value="XP_038072905.1"/>
    <property type="gene ID" value="LOC119741234"/>
</dbReference>
<feature type="region of interest" description="Disordered" evidence="5">
    <location>
        <begin position="26"/>
        <end position="46"/>
    </location>
</feature>
<evidence type="ECO:0000313" key="6">
    <source>
        <dbReference type="EnsemblMetazoa" id="XP_038072905.1"/>
    </source>
</evidence>
<feature type="compositionally biased region" description="Basic and acidic residues" evidence="5">
    <location>
        <begin position="159"/>
        <end position="171"/>
    </location>
</feature>
<dbReference type="RefSeq" id="XP_038072905.1">
    <property type="nucleotide sequence ID" value="XM_038216977.1"/>
</dbReference>
<evidence type="ECO:0000256" key="4">
    <source>
        <dbReference type="PIRNR" id="PIRNR000777"/>
    </source>
</evidence>